<gene>
    <name evidence="2" type="ORF">JQ619_02655</name>
</gene>
<proteinExistence type="predicted"/>
<accession>A0ABS5G025</accession>
<reference evidence="3" key="1">
    <citation type="journal article" date="2021" name="ISME J.">
        <title>Evolutionary origin and ecological implication of a unique nif island in free-living Bradyrhizobium lineages.</title>
        <authorList>
            <person name="Tao J."/>
        </authorList>
    </citation>
    <scope>NUCLEOTIDE SEQUENCE [LARGE SCALE GENOMIC DNA]</scope>
    <source>
        <strain evidence="3">SZCCT0094</strain>
    </source>
</reference>
<dbReference type="Proteomes" id="UP001314635">
    <property type="component" value="Unassembled WGS sequence"/>
</dbReference>
<evidence type="ECO:0000313" key="3">
    <source>
        <dbReference type="Proteomes" id="UP001314635"/>
    </source>
</evidence>
<dbReference type="RefSeq" id="WP_172235924.1">
    <property type="nucleotide sequence ID" value="NZ_JAFCLK010000002.1"/>
</dbReference>
<evidence type="ECO:0000313" key="2">
    <source>
        <dbReference type="EMBL" id="MBR1134658.1"/>
    </source>
</evidence>
<comment type="caution">
    <text evidence="2">The sequence shown here is derived from an EMBL/GenBank/DDBJ whole genome shotgun (WGS) entry which is preliminary data.</text>
</comment>
<organism evidence="2 3">
    <name type="scientific">Bradyrhizobium denitrificans</name>
    <dbReference type="NCBI Taxonomy" id="2734912"/>
    <lineage>
        <taxon>Bacteria</taxon>
        <taxon>Pseudomonadati</taxon>
        <taxon>Pseudomonadota</taxon>
        <taxon>Alphaproteobacteria</taxon>
        <taxon>Hyphomicrobiales</taxon>
        <taxon>Nitrobacteraceae</taxon>
        <taxon>Bradyrhizobium</taxon>
    </lineage>
</organism>
<keyword evidence="3" id="KW-1185">Reference proteome</keyword>
<dbReference type="EMBL" id="JAFCLK010000002">
    <property type="protein sequence ID" value="MBR1134658.1"/>
    <property type="molecule type" value="Genomic_DNA"/>
</dbReference>
<evidence type="ECO:0000256" key="1">
    <source>
        <dbReference type="SAM" id="MobiDB-lite"/>
    </source>
</evidence>
<sequence length="62" mass="6596">MKLAAINLSDDPEACGTWLAALSRLPLADIVATRTGEIQLTEESLVDGHPGHHLRRPPLLGG</sequence>
<protein>
    <submittedName>
        <fullName evidence="2">Uncharacterized protein</fullName>
    </submittedName>
</protein>
<feature type="region of interest" description="Disordered" evidence="1">
    <location>
        <begin position="42"/>
        <end position="62"/>
    </location>
</feature>
<name>A0ABS5G025_9BRAD</name>